<dbReference type="Pfam" id="PF10193">
    <property type="entry name" value="Telomere_reg-2"/>
    <property type="match status" value="1"/>
</dbReference>
<dbReference type="InterPro" id="IPR038528">
    <property type="entry name" value="TEL2_C_sf"/>
</dbReference>
<dbReference type="Proteomes" id="UP000001357">
    <property type="component" value="Unassembled WGS sequence"/>
</dbReference>
<feature type="region of interest" description="Disordered" evidence="2">
    <location>
        <begin position="573"/>
        <end position="607"/>
    </location>
</feature>
<protein>
    <recommendedName>
        <fullName evidence="4">Telomere length regulation protein conserved domain-containing protein</fullName>
    </recommendedName>
</protein>
<comment type="similarity">
    <text evidence="1">Belongs to the TEL2 family.</text>
</comment>
<accession>A9URI8</accession>
<dbReference type="RefSeq" id="XP_001743537.1">
    <property type="nucleotide sequence ID" value="XM_001743485.1"/>
</dbReference>
<gene>
    <name evidence="5" type="ORF">MONBRDRAFT_31367</name>
</gene>
<sequence>MAAGASGPAPGFWEWVQGAEWTIPDWTTILCNTLRLTAAGAVVLGTVALAWALAYYLLLWQVPLFRELIGAKPIGKGYASDQERQRRPRTLQYQRAEPQGAAGRKDDLSLDAAVAREHSLPAAQLDRVIDELTTCRRLLLSAAHDSVASVLARHHDLLLLEVTPAIGAALDLPTAQKLIDDLLLHHALDVPVLLLQALTRVIKAPGSASHAQQKRCIRRLLSTAIQERDLEAELLHSPLAAQLHEFDRVLVNFPVNYANYMRGSSYWTATATRLLDHGLTAALLAGILAQLPHNLSAWPPLLTKLTNLHARKLLQALFNTIKTLLALRSLRKHSRPPVSLALAEQLAVKVFQSNDSPPTGDAEAPFHLDFDLNAEDPLVQAVRELAAGPLPPVDDERLAPTSSEATAPRTGAVAGSEDAASPAPASGSPSVQPTEEAWDSDDEFEPLPAYAQPMPTGPRYLRDALEVLGEKDVAFERWLEGLKSLAELTAQQPADLAELAVPLLRRLLRLENSFNEQTFDGLKQTIMVNIVVAQPTLSAPFLTTTFFEEEMALQHRDLLLTVINGAAQRLSGRSLLDDQHTPPAAPSTTSTATSVDPSSKPPDQPATPEAIIQARLAQKTRRFHSRARATEWGRANAFAEIGPQLFYPLVAYHDRRVRTMRLMEDDTWLLANLIRTLSTIIYCMGPALANAHAISTYIEWVCFAETCAGLLMALRVAGEGLIVEDFVLAMGTLDSWLEKIMVSTDFAPLQRLSAMTRAALGAYRPKLLSNVA</sequence>
<keyword evidence="6" id="KW-1185">Reference proteome</keyword>
<evidence type="ECO:0000256" key="3">
    <source>
        <dbReference type="SAM" id="Phobius"/>
    </source>
</evidence>
<dbReference type="EMBL" id="CH991544">
    <property type="protein sequence ID" value="EDQ92251.1"/>
    <property type="molecule type" value="Genomic_DNA"/>
</dbReference>
<reference evidence="5 6" key="1">
    <citation type="journal article" date="2008" name="Nature">
        <title>The genome of the choanoflagellate Monosiga brevicollis and the origin of metazoans.</title>
        <authorList>
            <consortium name="JGI Sequencing"/>
            <person name="King N."/>
            <person name="Westbrook M.J."/>
            <person name="Young S.L."/>
            <person name="Kuo A."/>
            <person name="Abedin M."/>
            <person name="Chapman J."/>
            <person name="Fairclough S."/>
            <person name="Hellsten U."/>
            <person name="Isogai Y."/>
            <person name="Letunic I."/>
            <person name="Marr M."/>
            <person name="Pincus D."/>
            <person name="Putnam N."/>
            <person name="Rokas A."/>
            <person name="Wright K.J."/>
            <person name="Zuzow R."/>
            <person name="Dirks W."/>
            <person name="Good M."/>
            <person name="Goodstein D."/>
            <person name="Lemons D."/>
            <person name="Li W."/>
            <person name="Lyons J.B."/>
            <person name="Morris A."/>
            <person name="Nichols S."/>
            <person name="Richter D.J."/>
            <person name="Salamov A."/>
            <person name="Bork P."/>
            <person name="Lim W.A."/>
            <person name="Manning G."/>
            <person name="Miller W.T."/>
            <person name="McGinnis W."/>
            <person name="Shapiro H."/>
            <person name="Tjian R."/>
            <person name="Grigoriev I.V."/>
            <person name="Rokhsar D."/>
        </authorList>
    </citation>
    <scope>NUCLEOTIDE SEQUENCE [LARGE SCALE GENOMIC DNA]</scope>
    <source>
        <strain evidence="6">MX1 / ATCC 50154</strain>
    </source>
</reference>
<dbReference type="KEGG" id="mbr:MONBRDRAFT_31367"/>
<feature type="compositionally biased region" description="Acidic residues" evidence="2">
    <location>
        <begin position="436"/>
        <end position="445"/>
    </location>
</feature>
<dbReference type="GO" id="GO:0005829">
    <property type="term" value="C:cytosol"/>
    <property type="evidence" value="ECO:0000318"/>
    <property type="project" value="GO_Central"/>
</dbReference>
<dbReference type="GO" id="GO:0042162">
    <property type="term" value="F:telomeric DNA binding"/>
    <property type="evidence" value="ECO:0000318"/>
    <property type="project" value="GO_Central"/>
</dbReference>
<dbReference type="GO" id="GO:0051879">
    <property type="term" value="F:Hsp90 protein binding"/>
    <property type="evidence" value="ECO:0000318"/>
    <property type="project" value="GO_Central"/>
</dbReference>
<name>A9URI8_MONBE</name>
<organism evidence="5 6">
    <name type="scientific">Monosiga brevicollis</name>
    <name type="common">Choanoflagellate</name>
    <dbReference type="NCBI Taxonomy" id="81824"/>
    <lineage>
        <taxon>Eukaryota</taxon>
        <taxon>Choanoflagellata</taxon>
        <taxon>Craspedida</taxon>
        <taxon>Salpingoecidae</taxon>
        <taxon>Monosiga</taxon>
    </lineage>
</organism>
<feature type="transmembrane region" description="Helical" evidence="3">
    <location>
        <begin position="36"/>
        <end position="58"/>
    </location>
</feature>
<keyword evidence="3" id="KW-1133">Transmembrane helix</keyword>
<keyword evidence="3" id="KW-0812">Transmembrane</keyword>
<evidence type="ECO:0000313" key="5">
    <source>
        <dbReference type="EMBL" id="EDQ92251.1"/>
    </source>
</evidence>
<keyword evidence="3" id="KW-0472">Membrane</keyword>
<dbReference type="Gene3D" id="1.25.40.720">
    <property type="entry name" value="Telomere length regulation protein 2, C-terminal domain"/>
    <property type="match status" value="1"/>
</dbReference>
<dbReference type="AlphaFoldDB" id="A9URI8"/>
<evidence type="ECO:0000256" key="1">
    <source>
        <dbReference type="ARBA" id="ARBA00006133"/>
    </source>
</evidence>
<evidence type="ECO:0000313" key="6">
    <source>
        <dbReference type="Proteomes" id="UP000001357"/>
    </source>
</evidence>
<feature type="region of interest" description="Disordered" evidence="2">
    <location>
        <begin position="389"/>
        <end position="455"/>
    </location>
</feature>
<evidence type="ECO:0000259" key="4">
    <source>
        <dbReference type="Pfam" id="PF10193"/>
    </source>
</evidence>
<dbReference type="InterPro" id="IPR051970">
    <property type="entry name" value="TEL2_Regulation"/>
</dbReference>
<dbReference type="eggNOG" id="KOG4346">
    <property type="taxonomic scope" value="Eukaryota"/>
</dbReference>
<dbReference type="FunCoup" id="A9URI8">
    <property type="interactions" value="834"/>
</dbReference>
<dbReference type="GeneID" id="5888365"/>
<dbReference type="InterPro" id="IPR019337">
    <property type="entry name" value="Telomere_length_regulation_dom"/>
</dbReference>
<dbReference type="GO" id="GO:0051083">
    <property type="term" value="P:'de novo' cotranslational protein folding"/>
    <property type="evidence" value="ECO:0000318"/>
    <property type="project" value="GO_Central"/>
</dbReference>
<dbReference type="PANTHER" id="PTHR15830:SF10">
    <property type="entry name" value="TELOMERE LENGTH REGULATION PROTEIN TEL2 HOMOLOG"/>
    <property type="match status" value="1"/>
</dbReference>
<feature type="compositionally biased region" description="Low complexity" evidence="2">
    <location>
        <begin position="414"/>
        <end position="430"/>
    </location>
</feature>
<dbReference type="STRING" id="81824.A9URI8"/>
<evidence type="ECO:0000256" key="2">
    <source>
        <dbReference type="SAM" id="MobiDB-lite"/>
    </source>
</evidence>
<dbReference type="InParanoid" id="A9URI8"/>
<feature type="domain" description="Telomere length regulation protein conserved" evidence="4">
    <location>
        <begin position="458"/>
        <end position="567"/>
    </location>
</feature>
<dbReference type="PANTHER" id="PTHR15830">
    <property type="entry name" value="TELOMERE LENGTH REGULATION PROTEIN TEL2 FAMILY MEMBER"/>
    <property type="match status" value="1"/>
</dbReference>
<proteinExistence type="inferred from homology"/>